<accession>A0A4R6YSV4</accession>
<keyword evidence="7" id="KW-0479">Metal-binding</keyword>
<dbReference type="InterPro" id="IPR052168">
    <property type="entry name" value="Cytochrome_b561_oxidase"/>
</dbReference>
<dbReference type="GO" id="GO:0009055">
    <property type="term" value="F:electron transfer activity"/>
    <property type="evidence" value="ECO:0007669"/>
    <property type="project" value="InterPro"/>
</dbReference>
<keyword evidence="4" id="KW-1003">Cell membrane</keyword>
<dbReference type="PANTHER" id="PTHR30529">
    <property type="entry name" value="CYTOCHROME B561"/>
    <property type="match status" value="1"/>
</dbReference>
<evidence type="ECO:0000256" key="1">
    <source>
        <dbReference type="ARBA" id="ARBA00001970"/>
    </source>
</evidence>
<dbReference type="Pfam" id="PF01292">
    <property type="entry name" value="Ni_hydr_CYTB"/>
    <property type="match status" value="1"/>
</dbReference>
<evidence type="ECO:0000313" key="16">
    <source>
        <dbReference type="Proteomes" id="UP000295293"/>
    </source>
</evidence>
<proteinExistence type="inferred from homology"/>
<feature type="transmembrane region" description="Helical" evidence="13">
    <location>
        <begin position="84"/>
        <end position="106"/>
    </location>
</feature>
<evidence type="ECO:0000256" key="5">
    <source>
        <dbReference type="ARBA" id="ARBA00022617"/>
    </source>
</evidence>
<keyword evidence="11 13" id="KW-0472">Membrane</keyword>
<keyword evidence="10" id="KW-0408">Iron</keyword>
<dbReference type="EMBL" id="SNZH01000011">
    <property type="protein sequence ID" value="TDR41197.1"/>
    <property type="molecule type" value="Genomic_DNA"/>
</dbReference>
<evidence type="ECO:0000256" key="12">
    <source>
        <dbReference type="ARBA" id="ARBA00037975"/>
    </source>
</evidence>
<evidence type="ECO:0000256" key="3">
    <source>
        <dbReference type="ARBA" id="ARBA00022448"/>
    </source>
</evidence>
<dbReference type="Proteomes" id="UP000295293">
    <property type="component" value="Unassembled WGS sequence"/>
</dbReference>
<feature type="transmembrane region" description="Helical" evidence="13">
    <location>
        <begin position="43"/>
        <end position="63"/>
    </location>
</feature>
<evidence type="ECO:0000256" key="4">
    <source>
        <dbReference type="ARBA" id="ARBA00022475"/>
    </source>
</evidence>
<evidence type="ECO:0000256" key="10">
    <source>
        <dbReference type="ARBA" id="ARBA00023004"/>
    </source>
</evidence>
<evidence type="ECO:0000256" key="13">
    <source>
        <dbReference type="SAM" id="Phobius"/>
    </source>
</evidence>
<dbReference type="AlphaFoldDB" id="A0A4R6YSV4"/>
<evidence type="ECO:0000259" key="14">
    <source>
        <dbReference type="Pfam" id="PF01292"/>
    </source>
</evidence>
<dbReference type="SUPFAM" id="SSF81342">
    <property type="entry name" value="Transmembrane di-heme cytochromes"/>
    <property type="match status" value="1"/>
</dbReference>
<dbReference type="GO" id="GO:0046872">
    <property type="term" value="F:metal ion binding"/>
    <property type="evidence" value="ECO:0007669"/>
    <property type="project" value="UniProtKB-KW"/>
</dbReference>
<keyword evidence="9 13" id="KW-1133">Transmembrane helix</keyword>
<feature type="domain" description="Cytochrome b561 bacterial/Ni-hydrogenase" evidence="14">
    <location>
        <begin position="8"/>
        <end position="179"/>
    </location>
</feature>
<keyword evidence="8" id="KW-0249">Electron transport</keyword>
<comment type="subcellular location">
    <subcellularLocation>
        <location evidence="2">Cell membrane</location>
        <topology evidence="2">Multi-pass membrane protein</topology>
    </subcellularLocation>
</comment>
<evidence type="ECO:0000256" key="7">
    <source>
        <dbReference type="ARBA" id="ARBA00022723"/>
    </source>
</evidence>
<feature type="transmembrane region" description="Helical" evidence="13">
    <location>
        <begin position="12"/>
        <end position="31"/>
    </location>
</feature>
<comment type="cofactor">
    <cofactor evidence="1">
        <name>heme b</name>
        <dbReference type="ChEBI" id="CHEBI:60344"/>
    </cofactor>
</comment>
<dbReference type="OrthoDB" id="8589936at2"/>
<gene>
    <name evidence="15" type="ORF">DFR29_111109</name>
</gene>
<keyword evidence="3" id="KW-0813">Transport</keyword>
<dbReference type="GO" id="GO:0005886">
    <property type="term" value="C:plasma membrane"/>
    <property type="evidence" value="ECO:0007669"/>
    <property type="project" value="UniProtKB-SubCell"/>
</dbReference>
<evidence type="ECO:0000256" key="2">
    <source>
        <dbReference type="ARBA" id="ARBA00004651"/>
    </source>
</evidence>
<dbReference type="InterPro" id="IPR011577">
    <property type="entry name" value="Cyt_b561_bac/Ni-Hgenase"/>
</dbReference>
<evidence type="ECO:0000313" key="15">
    <source>
        <dbReference type="EMBL" id="TDR41197.1"/>
    </source>
</evidence>
<protein>
    <submittedName>
        <fullName evidence="15">Cytochrome b561</fullName>
    </submittedName>
</protein>
<evidence type="ECO:0000256" key="8">
    <source>
        <dbReference type="ARBA" id="ARBA00022982"/>
    </source>
</evidence>
<dbReference type="GO" id="GO:0020037">
    <property type="term" value="F:heme binding"/>
    <property type="evidence" value="ECO:0007669"/>
    <property type="project" value="TreeGrafter"/>
</dbReference>
<keyword evidence="6 13" id="KW-0812">Transmembrane</keyword>
<dbReference type="PANTHER" id="PTHR30529:SF3">
    <property type="entry name" value="CYTOCHROME B561 HOMOLOG 1"/>
    <property type="match status" value="1"/>
</dbReference>
<comment type="similarity">
    <text evidence="12">Belongs to the cytochrome b561 family.</text>
</comment>
<dbReference type="RefSeq" id="WP_133819949.1">
    <property type="nucleotide sequence ID" value="NZ_SNZH01000011.1"/>
</dbReference>
<reference evidence="15 16" key="1">
    <citation type="submission" date="2019-03" db="EMBL/GenBank/DDBJ databases">
        <title>Genomic Encyclopedia of Type Strains, Phase IV (KMG-IV): sequencing the most valuable type-strain genomes for metagenomic binning, comparative biology and taxonomic classification.</title>
        <authorList>
            <person name="Goeker M."/>
        </authorList>
    </citation>
    <scope>NUCLEOTIDE SEQUENCE [LARGE SCALE GENOMIC DNA]</scope>
    <source>
        <strain evidence="15 16">DSM 21667</strain>
    </source>
</reference>
<sequence length="179" mass="19848">MNELAPSRYSRAVRLLHWTTLALLIVVYATAELRGFAPRGSGLRAQVMQWHMFLGVLVLLLVLPRIGARLARPAPAILPPPARLLALAAKATHLLLYAFLVLQPLLGLITAQSGERAVVIPLLQWPLPLLFGPDHDLHEISEDLHVGLGKIFYAVIGLHAVAALWHHFVVRDNTLRRML</sequence>
<name>A0A4R6YSV4_9GAMM</name>
<organism evidence="15 16">
    <name type="scientific">Tahibacter aquaticus</name>
    <dbReference type="NCBI Taxonomy" id="520092"/>
    <lineage>
        <taxon>Bacteria</taxon>
        <taxon>Pseudomonadati</taxon>
        <taxon>Pseudomonadota</taxon>
        <taxon>Gammaproteobacteria</taxon>
        <taxon>Lysobacterales</taxon>
        <taxon>Rhodanobacteraceae</taxon>
        <taxon>Tahibacter</taxon>
    </lineage>
</organism>
<evidence type="ECO:0000256" key="11">
    <source>
        <dbReference type="ARBA" id="ARBA00023136"/>
    </source>
</evidence>
<evidence type="ECO:0000256" key="6">
    <source>
        <dbReference type="ARBA" id="ARBA00022692"/>
    </source>
</evidence>
<dbReference type="Gene3D" id="1.20.950.20">
    <property type="entry name" value="Transmembrane di-heme cytochromes, Chain C"/>
    <property type="match status" value="1"/>
</dbReference>
<feature type="transmembrane region" description="Helical" evidence="13">
    <location>
        <begin position="151"/>
        <end position="170"/>
    </location>
</feature>
<keyword evidence="16" id="KW-1185">Reference proteome</keyword>
<dbReference type="GO" id="GO:0022904">
    <property type="term" value="P:respiratory electron transport chain"/>
    <property type="evidence" value="ECO:0007669"/>
    <property type="project" value="InterPro"/>
</dbReference>
<comment type="caution">
    <text evidence="15">The sequence shown here is derived from an EMBL/GenBank/DDBJ whole genome shotgun (WGS) entry which is preliminary data.</text>
</comment>
<dbReference type="InterPro" id="IPR016174">
    <property type="entry name" value="Di-haem_cyt_TM"/>
</dbReference>
<keyword evidence="5" id="KW-0349">Heme</keyword>
<evidence type="ECO:0000256" key="9">
    <source>
        <dbReference type="ARBA" id="ARBA00022989"/>
    </source>
</evidence>